<dbReference type="GO" id="GO:0070979">
    <property type="term" value="P:protein K11-linked ubiquitination"/>
    <property type="evidence" value="ECO:0007669"/>
    <property type="project" value="TreeGrafter"/>
</dbReference>
<dbReference type="SMART" id="SM01337">
    <property type="entry name" value="APC10"/>
    <property type="match status" value="1"/>
</dbReference>
<dbReference type="Pfam" id="PF03256">
    <property type="entry name" value="ANAPC10"/>
    <property type="match status" value="1"/>
</dbReference>
<dbReference type="STRING" id="56484.A0A1Y2F489"/>
<dbReference type="OrthoDB" id="24948at2759"/>
<dbReference type="CDD" id="cd08366">
    <property type="entry name" value="APC10"/>
    <property type="match status" value="1"/>
</dbReference>
<evidence type="ECO:0000256" key="3">
    <source>
        <dbReference type="ARBA" id="ARBA00022776"/>
    </source>
</evidence>
<comment type="caution">
    <text evidence="8">The sequence shown here is derived from an EMBL/GenBank/DDBJ whole genome shotgun (WGS) entry which is preliminary data.</text>
</comment>
<dbReference type="SUPFAM" id="SSF49785">
    <property type="entry name" value="Galactose-binding domain-like"/>
    <property type="match status" value="1"/>
</dbReference>
<comment type="function">
    <text evidence="6">Component of the anaphase promoting complex/cyclosome (APC/C), a cell cycle-regulated E3 ubiquitin-protein ligase complex that controls progression through mitosis and the G1 phase of the cell cycle.</text>
</comment>
<gene>
    <name evidence="8" type="ORF">BCR37DRAFT_350320</name>
</gene>
<protein>
    <recommendedName>
        <fullName evidence="6">Anaphase-promoting complex subunit 10</fullName>
    </recommendedName>
</protein>
<dbReference type="EMBL" id="MCFI01000017">
    <property type="protein sequence ID" value="ORY78673.1"/>
    <property type="molecule type" value="Genomic_DNA"/>
</dbReference>
<dbReference type="AlphaFoldDB" id="A0A1Y2F489"/>
<evidence type="ECO:0000313" key="9">
    <source>
        <dbReference type="Proteomes" id="UP000193685"/>
    </source>
</evidence>
<comment type="similarity">
    <text evidence="1 6">Belongs to the APC10 family.</text>
</comment>
<keyword evidence="2 6" id="KW-0132">Cell division</keyword>
<dbReference type="Proteomes" id="UP000193685">
    <property type="component" value="Unassembled WGS sequence"/>
</dbReference>
<keyword evidence="9" id="KW-1185">Reference proteome</keyword>
<dbReference type="InterPro" id="IPR008979">
    <property type="entry name" value="Galactose-bd-like_sf"/>
</dbReference>
<evidence type="ECO:0000256" key="4">
    <source>
        <dbReference type="ARBA" id="ARBA00022786"/>
    </source>
</evidence>
<proteinExistence type="inferred from homology"/>
<dbReference type="OMA" id="FITIEFP"/>
<dbReference type="PIRSF" id="PIRSF028841">
    <property type="entry name" value="APC10_sub"/>
    <property type="match status" value="1"/>
</dbReference>
<evidence type="ECO:0000259" key="7">
    <source>
        <dbReference type="PROSITE" id="PS51284"/>
    </source>
</evidence>
<sequence length="161" mass="18415">MSDGEPAEAPGEILDKQLYKEIGNLASWTVSSEKPGFEIDVVRDDNLDTYWQSDGPQPHYINVHFSKRVLVEYLSIYLRYEQDESYTPSRILLRSGTGYHDLQDVVVLDLDCPTGWKHVNLGEHGKDGLLRTHLLQICVIANHQNGKDTHIRAIKVFTPRR</sequence>
<dbReference type="GO" id="GO:0005680">
    <property type="term" value="C:anaphase-promoting complex"/>
    <property type="evidence" value="ECO:0007669"/>
    <property type="project" value="InterPro"/>
</dbReference>
<dbReference type="GO" id="GO:0051301">
    <property type="term" value="P:cell division"/>
    <property type="evidence" value="ECO:0007669"/>
    <property type="project" value="UniProtKB-KW"/>
</dbReference>
<evidence type="ECO:0000256" key="2">
    <source>
        <dbReference type="ARBA" id="ARBA00022618"/>
    </source>
</evidence>
<evidence type="ECO:0000256" key="1">
    <source>
        <dbReference type="ARBA" id="ARBA00006762"/>
    </source>
</evidence>
<dbReference type="GO" id="GO:0031145">
    <property type="term" value="P:anaphase-promoting complex-dependent catabolic process"/>
    <property type="evidence" value="ECO:0007669"/>
    <property type="project" value="InterPro"/>
</dbReference>
<keyword evidence="5 6" id="KW-0131">Cell cycle</keyword>
<evidence type="ECO:0000256" key="5">
    <source>
        <dbReference type="ARBA" id="ARBA00023306"/>
    </source>
</evidence>
<dbReference type="PANTHER" id="PTHR12936:SF0">
    <property type="entry name" value="ANAPHASE-PROMOTING COMPLEX SUBUNIT 10"/>
    <property type="match status" value="1"/>
</dbReference>
<reference evidence="8 9" key="1">
    <citation type="submission" date="2016-07" db="EMBL/GenBank/DDBJ databases">
        <title>Pervasive Adenine N6-methylation of Active Genes in Fungi.</title>
        <authorList>
            <consortium name="DOE Joint Genome Institute"/>
            <person name="Mondo S.J."/>
            <person name="Dannebaum R.O."/>
            <person name="Kuo R.C."/>
            <person name="Labutti K."/>
            <person name="Haridas S."/>
            <person name="Kuo A."/>
            <person name="Salamov A."/>
            <person name="Ahrendt S.R."/>
            <person name="Lipzen A."/>
            <person name="Sullivan W."/>
            <person name="Andreopoulos W.B."/>
            <person name="Clum A."/>
            <person name="Lindquist E."/>
            <person name="Daum C."/>
            <person name="Ramamoorthy G.K."/>
            <person name="Gryganskyi A."/>
            <person name="Culley D."/>
            <person name="Magnuson J.K."/>
            <person name="James T.Y."/>
            <person name="O'Malley M.A."/>
            <person name="Stajich J.E."/>
            <person name="Spatafora J.W."/>
            <person name="Visel A."/>
            <person name="Grigoriev I.V."/>
        </authorList>
    </citation>
    <scope>NUCLEOTIDE SEQUENCE [LARGE SCALE GENOMIC DNA]</scope>
    <source>
        <strain evidence="8 9">12-1054</strain>
    </source>
</reference>
<dbReference type="RefSeq" id="XP_040723554.1">
    <property type="nucleotide sequence ID" value="XM_040867993.1"/>
</dbReference>
<dbReference type="InterPro" id="IPR004939">
    <property type="entry name" value="APC_su10/DOC_dom"/>
</dbReference>
<evidence type="ECO:0000313" key="8">
    <source>
        <dbReference type="EMBL" id="ORY78673.1"/>
    </source>
</evidence>
<dbReference type="InterPro" id="IPR016901">
    <property type="entry name" value="APC10/Doc1"/>
</dbReference>
<dbReference type="PANTHER" id="PTHR12936">
    <property type="entry name" value="ANAPHASE-PROMOTING COMPLEX 10"/>
    <property type="match status" value="1"/>
</dbReference>
<accession>A0A1Y2F489</accession>
<evidence type="ECO:0000256" key="6">
    <source>
        <dbReference type="PIRNR" id="PIRNR028841"/>
    </source>
</evidence>
<name>A0A1Y2F489_PROLT</name>
<keyword evidence="4 6" id="KW-0833">Ubl conjugation pathway</keyword>
<dbReference type="GeneID" id="63784592"/>
<keyword evidence="3 6" id="KW-0498">Mitosis</keyword>
<dbReference type="Gene3D" id="2.60.120.260">
    <property type="entry name" value="Galactose-binding domain-like"/>
    <property type="match status" value="1"/>
</dbReference>
<dbReference type="PROSITE" id="PS51284">
    <property type="entry name" value="DOC"/>
    <property type="match status" value="1"/>
</dbReference>
<organism evidence="8 9">
    <name type="scientific">Protomyces lactucae-debilis</name>
    <dbReference type="NCBI Taxonomy" id="2754530"/>
    <lineage>
        <taxon>Eukaryota</taxon>
        <taxon>Fungi</taxon>
        <taxon>Dikarya</taxon>
        <taxon>Ascomycota</taxon>
        <taxon>Taphrinomycotina</taxon>
        <taxon>Taphrinomycetes</taxon>
        <taxon>Taphrinales</taxon>
        <taxon>Protomycetaceae</taxon>
        <taxon>Protomyces</taxon>
    </lineage>
</organism>
<feature type="domain" description="DOC" evidence="7">
    <location>
        <begin position="1"/>
        <end position="161"/>
    </location>
</feature>